<name>A0A2Z6AX82_9BACT</name>
<dbReference type="Proteomes" id="UP000269883">
    <property type="component" value="Chromosome"/>
</dbReference>
<proteinExistence type="predicted"/>
<evidence type="ECO:0000313" key="3">
    <source>
        <dbReference type="Proteomes" id="UP000269883"/>
    </source>
</evidence>
<dbReference type="OrthoDB" id="9805314at2"/>
<sequence>MDALFSIENLIAFLTLSSLEIVLGIDNIVFIVVITNRLPETVRAKARNMGLVVAMVSRIVLLFAISWIMRLSDPLFAIFKHEFSGRDLVLLVGGLFLLGKATFEIHDKLESDGHIKGEGRTVTGIGSAIVQILLLDTIFSIDSVITAVGMAEHIGVMVAAIVTAVGVMLLFAGPVGRFVSAHPTIQMLAFSFLLLVGIFLVAEGLGKHIDRGYIYFAMGFSLFVEALNLTVKKRRAAKSN</sequence>
<keyword evidence="1" id="KW-1133">Transmembrane helix</keyword>
<feature type="transmembrane region" description="Helical" evidence="1">
    <location>
        <begin position="154"/>
        <end position="175"/>
    </location>
</feature>
<feature type="transmembrane region" description="Helical" evidence="1">
    <location>
        <begin position="12"/>
        <end position="34"/>
    </location>
</feature>
<keyword evidence="1" id="KW-0472">Membrane</keyword>
<dbReference type="PANTHER" id="PTHR30060:SF0">
    <property type="entry name" value="COILED-COIL PROTEIN (DUF2040)-RELATED"/>
    <property type="match status" value="1"/>
</dbReference>
<protein>
    <submittedName>
        <fullName evidence="2">Integral membrane protein TerC</fullName>
    </submittedName>
</protein>
<dbReference type="PANTHER" id="PTHR30060">
    <property type="entry name" value="INNER MEMBRANE PROTEIN"/>
    <property type="match status" value="1"/>
</dbReference>
<accession>A0A2Z6AX82</accession>
<evidence type="ECO:0000313" key="2">
    <source>
        <dbReference type="EMBL" id="BBD07859.1"/>
    </source>
</evidence>
<feature type="transmembrane region" description="Helical" evidence="1">
    <location>
        <begin position="46"/>
        <end position="68"/>
    </location>
</feature>
<evidence type="ECO:0000256" key="1">
    <source>
        <dbReference type="SAM" id="Phobius"/>
    </source>
</evidence>
<dbReference type="EMBL" id="AP017378">
    <property type="protein sequence ID" value="BBD07859.1"/>
    <property type="molecule type" value="Genomic_DNA"/>
</dbReference>
<organism evidence="2 3">
    <name type="scientific">Desulfovibrio ferrophilus</name>
    <dbReference type="NCBI Taxonomy" id="241368"/>
    <lineage>
        <taxon>Bacteria</taxon>
        <taxon>Pseudomonadati</taxon>
        <taxon>Thermodesulfobacteriota</taxon>
        <taxon>Desulfovibrionia</taxon>
        <taxon>Desulfovibrionales</taxon>
        <taxon>Desulfovibrionaceae</taxon>
        <taxon>Desulfovibrio</taxon>
    </lineage>
</organism>
<dbReference type="AlphaFoldDB" id="A0A2Z6AX82"/>
<keyword evidence="1" id="KW-0812">Transmembrane</keyword>
<dbReference type="GO" id="GO:0005886">
    <property type="term" value="C:plasma membrane"/>
    <property type="evidence" value="ECO:0007669"/>
    <property type="project" value="TreeGrafter"/>
</dbReference>
<feature type="transmembrane region" description="Helical" evidence="1">
    <location>
        <begin position="187"/>
        <end position="206"/>
    </location>
</feature>
<keyword evidence="3" id="KW-1185">Reference proteome</keyword>
<feature type="transmembrane region" description="Helical" evidence="1">
    <location>
        <begin position="212"/>
        <end position="231"/>
    </location>
</feature>
<dbReference type="RefSeq" id="WP_126377474.1">
    <property type="nucleotide sequence ID" value="NZ_AP017378.1"/>
</dbReference>
<gene>
    <name evidence="2" type="ORF">DFE_1133</name>
</gene>
<dbReference type="Pfam" id="PF03741">
    <property type="entry name" value="TerC"/>
    <property type="match status" value="1"/>
</dbReference>
<reference evidence="2 3" key="1">
    <citation type="journal article" date="2018" name="Sci. Adv.">
        <title>Multi-heme cytochromes provide a pathway for survival in energy-limited environments.</title>
        <authorList>
            <person name="Deng X."/>
            <person name="Dohmae N."/>
            <person name="Nealson K.H."/>
            <person name="Hashimoto K."/>
            <person name="Okamoto A."/>
        </authorList>
    </citation>
    <scope>NUCLEOTIDE SEQUENCE [LARGE SCALE GENOMIC DNA]</scope>
    <source>
        <strain evidence="2 3">IS5</strain>
    </source>
</reference>
<dbReference type="InterPro" id="IPR005496">
    <property type="entry name" value="Integral_membrane_TerC"/>
</dbReference>
<dbReference type="KEGG" id="dfl:DFE_1133"/>